<dbReference type="AlphaFoldDB" id="A0AAW5KMZ9"/>
<feature type="transmembrane region" description="Helical" evidence="1">
    <location>
        <begin position="97"/>
        <end position="115"/>
    </location>
</feature>
<feature type="signal peptide" evidence="2">
    <location>
        <begin position="1"/>
        <end position="30"/>
    </location>
</feature>
<organism evidence="3 5">
    <name type="scientific">Ruminococcus bicirculans</name>
    <name type="common">ex Wegman et al. 2014</name>
    <dbReference type="NCBI Taxonomy" id="1160721"/>
    <lineage>
        <taxon>Bacteria</taxon>
        <taxon>Bacillati</taxon>
        <taxon>Bacillota</taxon>
        <taxon>Clostridia</taxon>
        <taxon>Eubacteriales</taxon>
        <taxon>Oscillospiraceae</taxon>
        <taxon>Ruminococcus</taxon>
    </lineage>
</organism>
<gene>
    <name evidence="3" type="ORF">NE632_02770</name>
    <name evidence="4" type="ORF">PNW00_04170</name>
</gene>
<dbReference type="RefSeq" id="WP_022288328.1">
    <property type="nucleotide sequence ID" value="NZ_DAWBXX010000264.1"/>
</dbReference>
<feature type="chain" id="PRO_5043296329" description="Conjugal transfer protein TrbC" evidence="2">
    <location>
        <begin position="31"/>
        <end position="130"/>
    </location>
</feature>
<dbReference type="EMBL" id="JAQMLU010000005">
    <property type="protein sequence ID" value="MDB8749640.1"/>
    <property type="molecule type" value="Genomic_DNA"/>
</dbReference>
<evidence type="ECO:0000313" key="4">
    <source>
        <dbReference type="EMBL" id="MDB8749640.1"/>
    </source>
</evidence>
<proteinExistence type="predicted"/>
<keyword evidence="2" id="KW-0732">Signal</keyword>
<evidence type="ECO:0000256" key="2">
    <source>
        <dbReference type="SAM" id="SignalP"/>
    </source>
</evidence>
<evidence type="ECO:0008006" key="6">
    <source>
        <dbReference type="Google" id="ProtNLM"/>
    </source>
</evidence>
<keyword evidence="1" id="KW-1133">Transmembrane helix</keyword>
<feature type="transmembrane region" description="Helical" evidence="1">
    <location>
        <begin position="66"/>
        <end position="85"/>
    </location>
</feature>
<accession>A0AAW5KMZ9</accession>
<dbReference type="Proteomes" id="UP001206236">
    <property type="component" value="Unassembled WGS sequence"/>
</dbReference>
<evidence type="ECO:0000256" key="1">
    <source>
        <dbReference type="SAM" id="Phobius"/>
    </source>
</evidence>
<sequence>MKNKKMKKIGATLSSSVAALSMMLMNAVSASADAIDVNDNGKAAVVLADLSGLLKWINDLGDTAKYIGYAISVLAVIIAGIMLIGGGNGGMSKTKGVFIGILGGLAILGFGPKLIQDFQSATTSGMLFIK</sequence>
<evidence type="ECO:0000313" key="3">
    <source>
        <dbReference type="EMBL" id="MCQ5152218.1"/>
    </source>
</evidence>
<keyword evidence="1" id="KW-0812">Transmembrane</keyword>
<dbReference type="EMBL" id="JANGCN010000004">
    <property type="protein sequence ID" value="MCQ5152218.1"/>
    <property type="molecule type" value="Genomic_DNA"/>
</dbReference>
<name>A0AAW5KMZ9_9FIRM</name>
<comment type="caution">
    <text evidence="3">The sequence shown here is derived from an EMBL/GenBank/DDBJ whole genome shotgun (WGS) entry which is preliminary data.</text>
</comment>
<dbReference type="Proteomes" id="UP001213042">
    <property type="component" value="Unassembled WGS sequence"/>
</dbReference>
<evidence type="ECO:0000313" key="5">
    <source>
        <dbReference type="Proteomes" id="UP001206236"/>
    </source>
</evidence>
<protein>
    <recommendedName>
        <fullName evidence="6">Conjugal transfer protein TrbC</fullName>
    </recommendedName>
</protein>
<reference evidence="3" key="1">
    <citation type="submission" date="2022-06" db="EMBL/GenBank/DDBJ databases">
        <title>Isolation of gut microbiota from human fecal samples.</title>
        <authorList>
            <person name="Pamer E.G."/>
            <person name="Barat B."/>
            <person name="Waligurski E."/>
            <person name="Medina S."/>
            <person name="Paddock L."/>
            <person name="Mostad J."/>
        </authorList>
    </citation>
    <scope>NUCLEOTIDE SEQUENCE</scope>
    <source>
        <strain evidence="3">DFI.5.57</strain>
    </source>
</reference>
<keyword evidence="1" id="KW-0472">Membrane</keyword>
<reference evidence="4" key="2">
    <citation type="submission" date="2023-01" db="EMBL/GenBank/DDBJ databases">
        <title>Human gut microbiome strain richness.</title>
        <authorList>
            <person name="Chen-Liaw A."/>
        </authorList>
    </citation>
    <scope>NUCLEOTIDE SEQUENCE</scope>
    <source>
        <strain evidence="4">D43st1_D9_D43t1_170807</strain>
    </source>
</reference>